<dbReference type="OrthoDB" id="427030at2759"/>
<dbReference type="STRING" id="933388.S7Z7E5"/>
<dbReference type="EMBL" id="KB644408">
    <property type="protein sequence ID" value="EPS26089.1"/>
    <property type="molecule type" value="Genomic_DNA"/>
</dbReference>
<keyword evidence="2" id="KW-0677">Repeat</keyword>
<dbReference type="Gene3D" id="3.30.160.60">
    <property type="entry name" value="Classic Zinc Finger"/>
    <property type="match status" value="4"/>
</dbReference>
<feature type="region of interest" description="Disordered" evidence="6">
    <location>
        <begin position="72"/>
        <end position="153"/>
    </location>
</feature>
<dbReference type="FunFam" id="3.30.160.60:FF:000100">
    <property type="entry name" value="Zinc finger 45-like"/>
    <property type="match status" value="1"/>
</dbReference>
<dbReference type="GO" id="GO:0000981">
    <property type="term" value="F:DNA-binding transcription factor activity, RNA polymerase II-specific"/>
    <property type="evidence" value="ECO:0007669"/>
    <property type="project" value="TreeGrafter"/>
</dbReference>
<dbReference type="SUPFAM" id="SSF57667">
    <property type="entry name" value="beta-beta-alpha zinc fingers"/>
    <property type="match status" value="2"/>
</dbReference>
<feature type="compositionally biased region" description="Basic and acidic residues" evidence="6">
    <location>
        <begin position="109"/>
        <end position="126"/>
    </location>
</feature>
<feature type="region of interest" description="Disordered" evidence="6">
    <location>
        <begin position="470"/>
        <end position="575"/>
    </location>
</feature>
<feature type="region of interest" description="Disordered" evidence="6">
    <location>
        <begin position="184"/>
        <end position="234"/>
    </location>
</feature>
<protein>
    <recommendedName>
        <fullName evidence="7">C2H2-type domain-containing protein</fullName>
    </recommendedName>
</protein>
<dbReference type="eggNOG" id="KOG1721">
    <property type="taxonomic scope" value="Eukaryota"/>
</dbReference>
<feature type="domain" description="C2H2-type" evidence="7">
    <location>
        <begin position="315"/>
        <end position="344"/>
    </location>
</feature>
<feature type="domain" description="C2H2-type" evidence="7">
    <location>
        <begin position="403"/>
        <end position="433"/>
    </location>
</feature>
<evidence type="ECO:0000256" key="5">
    <source>
        <dbReference type="PROSITE-ProRule" id="PRU00042"/>
    </source>
</evidence>
<dbReference type="SMART" id="SM00355">
    <property type="entry name" value="ZnF_C2H2"/>
    <property type="match status" value="4"/>
</dbReference>
<dbReference type="Proteomes" id="UP000019376">
    <property type="component" value="Unassembled WGS sequence"/>
</dbReference>
<dbReference type="InterPro" id="IPR036236">
    <property type="entry name" value="Znf_C2H2_sf"/>
</dbReference>
<feature type="compositionally biased region" description="Low complexity" evidence="6">
    <location>
        <begin position="480"/>
        <end position="509"/>
    </location>
</feature>
<dbReference type="AlphaFoldDB" id="S7Z7E5"/>
<feature type="compositionally biased region" description="Low complexity" evidence="6">
    <location>
        <begin position="184"/>
        <end position="230"/>
    </location>
</feature>
<dbReference type="PhylomeDB" id="S7Z7E5"/>
<dbReference type="HOGENOM" id="CLU_028814_1_1_1"/>
<keyword evidence="9" id="KW-1185">Reference proteome</keyword>
<dbReference type="InterPro" id="IPR013087">
    <property type="entry name" value="Znf_C2H2_type"/>
</dbReference>
<dbReference type="Pfam" id="PF00096">
    <property type="entry name" value="zf-C2H2"/>
    <property type="match status" value="4"/>
</dbReference>
<gene>
    <name evidence="8" type="ORF">PDE_01025</name>
</gene>
<feature type="compositionally biased region" description="Polar residues" evidence="6">
    <location>
        <begin position="72"/>
        <end position="93"/>
    </location>
</feature>
<proteinExistence type="predicted"/>
<sequence length="586" mass="64008">METIEPMPYDFAGHGISPYSHRRAVDTSLYSYYTHPTPASYTVPYHQPSTSAGYSYGAAALSSASHPYQYLMTSQPPLTAPSRVSTETQSTHGAQVPHYSGHAQPSLKHHAEPQSQPHREAQDLLHLHQHQHQPQHQSQPPNHRLEPTQPHRPSTTLQILPEIRPAKNAINPIPTARAANYASSSSTLATPPASSSSSITQPSSHSVPRSSHSSSTTSSSTSSSSTAPSTDTEFSTEVDVLMKAIQSKPTEALTSIPLPTPLQQASVLPPLQQLHPHGLGYPTSSGTYPMPVSSSHSLSRPEQGQLSRSGKKRKYTCTLPNCGKSFAQKTHLDIHHRAHSGEKPFICKEPSCGQRFSQLGNLKTHQRRHTGEKPFKCDLCNKRFAQRGNVRAHQITHLQAKPFTCLLDSCGKKFTQLGNLKSHQNKFHASTLRNLTLRFASMGDAGPTNPADRELWEYFAELYKNSNKGIKGRGKDRRISTPITSSGATSTTSPSSLSSSSSSSASFSPDNTLSRSNYDRGHSRILTGRMSSMESDEDGRLMYPGYESRGTSMSCSSEGDAMECEERDVGSGVDGSGAYYLERRFV</sequence>
<evidence type="ECO:0000259" key="7">
    <source>
        <dbReference type="PROSITE" id="PS50157"/>
    </source>
</evidence>
<dbReference type="PANTHER" id="PTHR23235">
    <property type="entry name" value="KRUEPPEL-LIKE TRANSCRIPTION FACTOR"/>
    <property type="match status" value="1"/>
</dbReference>
<feature type="domain" description="C2H2-type" evidence="7">
    <location>
        <begin position="375"/>
        <end position="402"/>
    </location>
</feature>
<evidence type="ECO:0000256" key="4">
    <source>
        <dbReference type="ARBA" id="ARBA00022833"/>
    </source>
</evidence>
<evidence type="ECO:0000313" key="8">
    <source>
        <dbReference type="EMBL" id="EPS26089.1"/>
    </source>
</evidence>
<evidence type="ECO:0000256" key="3">
    <source>
        <dbReference type="ARBA" id="ARBA00022771"/>
    </source>
</evidence>
<keyword evidence="3 5" id="KW-0863">Zinc-finger</keyword>
<evidence type="ECO:0000256" key="6">
    <source>
        <dbReference type="SAM" id="MobiDB-lite"/>
    </source>
</evidence>
<dbReference type="GO" id="GO:0000978">
    <property type="term" value="F:RNA polymerase II cis-regulatory region sequence-specific DNA binding"/>
    <property type="evidence" value="ECO:0007669"/>
    <property type="project" value="UniProtKB-ARBA"/>
</dbReference>
<feature type="domain" description="C2H2-type" evidence="7">
    <location>
        <begin position="345"/>
        <end position="374"/>
    </location>
</feature>
<reference evidence="8 9" key="1">
    <citation type="journal article" date="2013" name="PLoS ONE">
        <title>Genomic and secretomic analyses reveal unique features of the lignocellulolytic enzyme system of Penicillium decumbens.</title>
        <authorList>
            <person name="Liu G."/>
            <person name="Zhang L."/>
            <person name="Wei X."/>
            <person name="Zou G."/>
            <person name="Qin Y."/>
            <person name="Ma L."/>
            <person name="Li J."/>
            <person name="Zheng H."/>
            <person name="Wang S."/>
            <person name="Wang C."/>
            <person name="Xun L."/>
            <person name="Zhao G.-P."/>
            <person name="Zhou Z."/>
            <person name="Qu Y."/>
        </authorList>
    </citation>
    <scope>NUCLEOTIDE SEQUENCE [LARGE SCALE GENOMIC DNA]</scope>
    <source>
        <strain evidence="9">114-2 / CGMCC 5302</strain>
    </source>
</reference>
<keyword evidence="4" id="KW-0862">Zinc</keyword>
<dbReference type="GO" id="GO:0008270">
    <property type="term" value="F:zinc ion binding"/>
    <property type="evidence" value="ECO:0007669"/>
    <property type="project" value="UniProtKB-KW"/>
</dbReference>
<keyword evidence="1" id="KW-0479">Metal-binding</keyword>
<dbReference type="PROSITE" id="PS50157">
    <property type="entry name" value="ZINC_FINGER_C2H2_2"/>
    <property type="match status" value="4"/>
</dbReference>
<dbReference type="PROSITE" id="PS00028">
    <property type="entry name" value="ZINC_FINGER_C2H2_1"/>
    <property type="match status" value="4"/>
</dbReference>
<evidence type="ECO:0000256" key="2">
    <source>
        <dbReference type="ARBA" id="ARBA00022737"/>
    </source>
</evidence>
<dbReference type="PANTHER" id="PTHR23235:SF120">
    <property type="entry name" value="KRUPPEL-LIKE FACTOR 15"/>
    <property type="match status" value="1"/>
</dbReference>
<name>S7Z7E5_PENO1</name>
<dbReference type="FunFam" id="3.30.160.60:FF:000072">
    <property type="entry name" value="zinc finger protein 143 isoform X1"/>
    <property type="match status" value="1"/>
</dbReference>
<organism evidence="8 9">
    <name type="scientific">Penicillium oxalicum (strain 114-2 / CGMCC 5302)</name>
    <name type="common">Penicillium decumbens</name>
    <dbReference type="NCBI Taxonomy" id="933388"/>
    <lineage>
        <taxon>Eukaryota</taxon>
        <taxon>Fungi</taxon>
        <taxon>Dikarya</taxon>
        <taxon>Ascomycota</taxon>
        <taxon>Pezizomycotina</taxon>
        <taxon>Eurotiomycetes</taxon>
        <taxon>Eurotiomycetidae</taxon>
        <taxon>Eurotiales</taxon>
        <taxon>Aspergillaceae</taxon>
        <taxon>Penicillium</taxon>
    </lineage>
</organism>
<evidence type="ECO:0000256" key="1">
    <source>
        <dbReference type="ARBA" id="ARBA00022723"/>
    </source>
</evidence>
<feature type="region of interest" description="Disordered" evidence="6">
    <location>
        <begin position="273"/>
        <end position="310"/>
    </location>
</feature>
<accession>S7Z7E5</accession>
<feature type="compositionally biased region" description="Polar residues" evidence="6">
    <location>
        <begin position="282"/>
        <end position="308"/>
    </location>
</feature>
<evidence type="ECO:0000313" key="9">
    <source>
        <dbReference type="Proteomes" id="UP000019376"/>
    </source>
</evidence>
<dbReference type="FunFam" id="3.30.160.60:FF:001049">
    <property type="entry name" value="zinc finger protein 319"/>
    <property type="match status" value="1"/>
</dbReference>